<name>A0A7J6XBK4_THATH</name>
<dbReference type="PANTHER" id="PTHR46094:SF1">
    <property type="entry name" value="INTEGRATOR COMPLEX SUBUNIT 9"/>
    <property type="match status" value="1"/>
</dbReference>
<evidence type="ECO:0000313" key="3">
    <source>
        <dbReference type="EMBL" id="KAF5207019.1"/>
    </source>
</evidence>
<evidence type="ECO:0000256" key="2">
    <source>
        <dbReference type="ARBA" id="ARBA00023242"/>
    </source>
</evidence>
<keyword evidence="2" id="KW-0539">Nucleus</keyword>
<evidence type="ECO:0000256" key="1">
    <source>
        <dbReference type="ARBA" id="ARBA00004123"/>
    </source>
</evidence>
<dbReference type="Proteomes" id="UP000554482">
    <property type="component" value="Unassembled WGS sequence"/>
</dbReference>
<comment type="caution">
    <text evidence="3">The sequence shown here is derived from an EMBL/GenBank/DDBJ whole genome shotgun (WGS) entry which is preliminary data.</text>
</comment>
<dbReference type="Gene3D" id="3.40.50.10890">
    <property type="match status" value="1"/>
</dbReference>
<dbReference type="AlphaFoldDB" id="A0A7J6XBK4"/>
<proteinExistence type="predicted"/>
<evidence type="ECO:0000313" key="4">
    <source>
        <dbReference type="Proteomes" id="UP000554482"/>
    </source>
</evidence>
<dbReference type="InterPro" id="IPR027074">
    <property type="entry name" value="Integrator_9su"/>
</dbReference>
<gene>
    <name evidence="3" type="ORF">FRX31_003396</name>
</gene>
<dbReference type="SUPFAM" id="SSF56281">
    <property type="entry name" value="Metallo-hydrolase/oxidoreductase"/>
    <property type="match status" value="1"/>
</dbReference>
<dbReference type="OrthoDB" id="5600060at2759"/>
<keyword evidence="4" id="KW-1185">Reference proteome</keyword>
<dbReference type="PANTHER" id="PTHR46094">
    <property type="entry name" value="INTEGRATOR COMPLEX SUBUNIT 9"/>
    <property type="match status" value="1"/>
</dbReference>
<dbReference type="InterPro" id="IPR036866">
    <property type="entry name" value="RibonucZ/Hydroxyglut_hydro"/>
</dbReference>
<protein>
    <submittedName>
        <fullName evidence="3">Integrator complex subunit</fullName>
    </submittedName>
</protein>
<sequence>MPAYRKTWQEPCIVFAPHWSLRLGPVVHLLRRWCGDPKSLLVLEQEVDAVLALLPFKPVVLKVLQCSFLSGIKIQKIQPLIDLLRPKLVLFPQDLRVKLPSPNSSSYAVHHYSENETLHITSFRKDFEVKLATDLAFQLRPIMMKQENLAIARVKGKLILDHGTFMLDSVKEPFDSTTKQMSLKWGPLDPNLLLQALQEKGLNGSFHHEAGKVSLILVDEPNKASIEIHSMHTVIRTDDESLASLLFEAVNSVLNGI</sequence>
<comment type="subcellular location">
    <subcellularLocation>
        <location evidence="1">Nucleus</location>
    </subcellularLocation>
</comment>
<dbReference type="GO" id="GO:0032039">
    <property type="term" value="C:integrator complex"/>
    <property type="evidence" value="ECO:0007669"/>
    <property type="project" value="InterPro"/>
</dbReference>
<dbReference type="EMBL" id="JABWDY010001959">
    <property type="protein sequence ID" value="KAF5207019.1"/>
    <property type="molecule type" value="Genomic_DNA"/>
</dbReference>
<reference evidence="3 4" key="1">
    <citation type="submission" date="2020-06" db="EMBL/GenBank/DDBJ databases">
        <title>Transcriptomic and genomic resources for Thalictrum thalictroides and T. hernandezii: Facilitating candidate gene discovery in an emerging model plant lineage.</title>
        <authorList>
            <person name="Arias T."/>
            <person name="Riano-Pachon D.M."/>
            <person name="Di Stilio V.S."/>
        </authorList>
    </citation>
    <scope>NUCLEOTIDE SEQUENCE [LARGE SCALE GENOMIC DNA]</scope>
    <source>
        <strain evidence="4">cv. WT478/WT964</strain>
        <tissue evidence="3">Leaves</tissue>
    </source>
</reference>
<organism evidence="3 4">
    <name type="scientific">Thalictrum thalictroides</name>
    <name type="common">Rue-anemone</name>
    <name type="synonym">Anemone thalictroides</name>
    <dbReference type="NCBI Taxonomy" id="46969"/>
    <lineage>
        <taxon>Eukaryota</taxon>
        <taxon>Viridiplantae</taxon>
        <taxon>Streptophyta</taxon>
        <taxon>Embryophyta</taxon>
        <taxon>Tracheophyta</taxon>
        <taxon>Spermatophyta</taxon>
        <taxon>Magnoliopsida</taxon>
        <taxon>Ranunculales</taxon>
        <taxon>Ranunculaceae</taxon>
        <taxon>Thalictroideae</taxon>
        <taxon>Thalictrum</taxon>
    </lineage>
</organism>
<dbReference type="GO" id="GO:0034472">
    <property type="term" value="P:snRNA 3'-end processing"/>
    <property type="evidence" value="ECO:0007669"/>
    <property type="project" value="TreeGrafter"/>
</dbReference>
<accession>A0A7J6XBK4</accession>